<dbReference type="PANTHER" id="PTHR31900:SF33">
    <property type="entry name" value="PROTEIN WITH RNI-LIKE_FBD-LIKE DOMAIN"/>
    <property type="match status" value="1"/>
</dbReference>
<evidence type="ECO:0000313" key="2">
    <source>
        <dbReference type="Proteomes" id="UP001642260"/>
    </source>
</evidence>
<dbReference type="PANTHER" id="PTHR31900">
    <property type="entry name" value="F-BOX/RNI SUPERFAMILY PROTEIN-RELATED"/>
    <property type="match status" value="1"/>
</dbReference>
<dbReference type="EMBL" id="CAKOAT010718487">
    <property type="protein sequence ID" value="CAH8386701.1"/>
    <property type="molecule type" value="Genomic_DNA"/>
</dbReference>
<dbReference type="InterPro" id="IPR050232">
    <property type="entry name" value="FBL13/AtMIF1-like"/>
</dbReference>
<protein>
    <submittedName>
        <fullName evidence="1">Uncharacterized protein</fullName>
    </submittedName>
</protein>
<proteinExistence type="predicted"/>
<gene>
    <name evidence="1" type="ORF">ERUC_LOCUS39184</name>
</gene>
<keyword evidence="2" id="KW-1185">Reference proteome</keyword>
<name>A0ABC8LS85_ERUVS</name>
<dbReference type="AlphaFoldDB" id="A0ABC8LS85"/>
<reference evidence="1 2" key="1">
    <citation type="submission" date="2022-03" db="EMBL/GenBank/DDBJ databases">
        <authorList>
            <person name="Macdonald S."/>
            <person name="Ahmed S."/>
            <person name="Newling K."/>
        </authorList>
    </citation>
    <scope>NUCLEOTIDE SEQUENCE [LARGE SCALE GENOMIC DNA]</scope>
</reference>
<accession>A0ABC8LS85</accession>
<organism evidence="1 2">
    <name type="scientific">Eruca vesicaria subsp. sativa</name>
    <name type="common">Garden rocket</name>
    <name type="synonym">Eruca sativa</name>
    <dbReference type="NCBI Taxonomy" id="29727"/>
    <lineage>
        <taxon>Eukaryota</taxon>
        <taxon>Viridiplantae</taxon>
        <taxon>Streptophyta</taxon>
        <taxon>Embryophyta</taxon>
        <taxon>Tracheophyta</taxon>
        <taxon>Spermatophyta</taxon>
        <taxon>Magnoliopsida</taxon>
        <taxon>eudicotyledons</taxon>
        <taxon>Gunneridae</taxon>
        <taxon>Pentapetalae</taxon>
        <taxon>rosids</taxon>
        <taxon>malvids</taxon>
        <taxon>Brassicales</taxon>
        <taxon>Brassicaceae</taxon>
        <taxon>Brassiceae</taxon>
        <taxon>Eruca</taxon>
    </lineage>
</organism>
<comment type="caution">
    <text evidence="1">The sequence shown here is derived from an EMBL/GenBank/DDBJ whole genome shotgun (WGS) entry which is preliminary data.</text>
</comment>
<dbReference type="Proteomes" id="UP001642260">
    <property type="component" value="Unassembled WGS sequence"/>
</dbReference>
<sequence length="162" mass="18879">MRYSRFTKLGYESSNSLEWITQVVHRRVQHLDLQSRGVPRRLGILPQCVYVSKTLVSLKLVYIWLKDPKFDVSLPCLKIMHLENNYFLRPNNTGFAIMDYLCGDGHLIMKKLISGSPWISQVVGSILLVDREKHIWSTKMYKTPSLLILRTTLLSMFYSMVL</sequence>
<evidence type="ECO:0000313" key="1">
    <source>
        <dbReference type="EMBL" id="CAH8386701.1"/>
    </source>
</evidence>